<evidence type="ECO:0000313" key="3">
    <source>
        <dbReference type="Proteomes" id="UP000322234"/>
    </source>
</evidence>
<accession>A0A6B0S0L3</accession>
<proteinExistence type="predicted"/>
<feature type="region of interest" description="Disordered" evidence="1">
    <location>
        <begin position="1"/>
        <end position="24"/>
    </location>
</feature>
<name>A0A6B0S0L3_9CETA</name>
<dbReference type="AlphaFoldDB" id="A0A6B0S0L3"/>
<keyword evidence="3" id="KW-1185">Reference proteome</keyword>
<evidence type="ECO:0000256" key="1">
    <source>
        <dbReference type="SAM" id="MobiDB-lite"/>
    </source>
</evidence>
<dbReference type="EMBL" id="VBQZ03000151">
    <property type="protein sequence ID" value="MXQ95999.1"/>
    <property type="molecule type" value="Genomic_DNA"/>
</dbReference>
<comment type="caution">
    <text evidence="2">The sequence shown here is derived from an EMBL/GenBank/DDBJ whole genome shotgun (WGS) entry which is preliminary data.</text>
</comment>
<protein>
    <submittedName>
        <fullName evidence="2">Uncharacterized protein</fullName>
    </submittedName>
</protein>
<organism evidence="2 3">
    <name type="scientific">Bos mutus</name>
    <name type="common">wild yak</name>
    <dbReference type="NCBI Taxonomy" id="72004"/>
    <lineage>
        <taxon>Eukaryota</taxon>
        <taxon>Metazoa</taxon>
        <taxon>Chordata</taxon>
        <taxon>Craniata</taxon>
        <taxon>Vertebrata</taxon>
        <taxon>Euteleostomi</taxon>
        <taxon>Mammalia</taxon>
        <taxon>Eutheria</taxon>
        <taxon>Laurasiatheria</taxon>
        <taxon>Artiodactyla</taxon>
        <taxon>Ruminantia</taxon>
        <taxon>Pecora</taxon>
        <taxon>Bovidae</taxon>
        <taxon>Bovinae</taxon>
        <taxon>Bos</taxon>
    </lineage>
</organism>
<gene>
    <name evidence="2" type="ORF">E5288_WYG022240</name>
</gene>
<sequence length="105" mass="11705">MGGKPTVKLPTLSNPARSPKASPPLPVTLRLHVYRFLPRKAGSKIRNVSEVPAVSPEPVQCPQQSSAQWLHTRWKTKPRLTPKISLEHEIDSYDHTGNQAVRLPV</sequence>
<reference evidence="2" key="1">
    <citation type="submission" date="2019-10" db="EMBL/GenBank/DDBJ databases">
        <title>The sequence and de novo assembly of the wild yak genome.</title>
        <authorList>
            <person name="Liu Y."/>
        </authorList>
    </citation>
    <scope>NUCLEOTIDE SEQUENCE [LARGE SCALE GENOMIC DNA]</scope>
    <source>
        <strain evidence="2">WY2019</strain>
    </source>
</reference>
<dbReference type="Proteomes" id="UP000322234">
    <property type="component" value="Unassembled WGS sequence"/>
</dbReference>
<evidence type="ECO:0000313" key="2">
    <source>
        <dbReference type="EMBL" id="MXQ95999.1"/>
    </source>
</evidence>